<feature type="domain" description="Heterokaryon incompatibility" evidence="1">
    <location>
        <begin position="47"/>
        <end position="197"/>
    </location>
</feature>
<evidence type="ECO:0000313" key="2">
    <source>
        <dbReference type="EMBL" id="KZL79564.1"/>
    </source>
</evidence>
<accession>A0A161VQW6</accession>
<keyword evidence="3" id="KW-1185">Reference proteome</keyword>
<reference evidence="2 3" key="1">
    <citation type="submission" date="2015-06" db="EMBL/GenBank/DDBJ databases">
        <title>Survival trade-offs in plant roots during colonization by closely related pathogenic and mutualistic fungi.</title>
        <authorList>
            <person name="Hacquard S."/>
            <person name="Kracher B."/>
            <person name="Hiruma K."/>
            <person name="Weinman A."/>
            <person name="Muench P."/>
            <person name="Garrido Oter R."/>
            <person name="Ver Loren van Themaat E."/>
            <person name="Dallerey J.-F."/>
            <person name="Damm U."/>
            <person name="Henrissat B."/>
            <person name="Lespinet O."/>
            <person name="Thon M."/>
            <person name="Kemen E."/>
            <person name="McHardy A.C."/>
            <person name="Schulze-Lefert P."/>
            <person name="O'Connell R.J."/>
        </authorList>
    </citation>
    <scope>NUCLEOTIDE SEQUENCE [LARGE SCALE GENOMIC DNA]</scope>
    <source>
        <strain evidence="2 3">MAFF 238704</strain>
    </source>
</reference>
<dbReference type="STRING" id="1573173.A0A161VQW6"/>
<dbReference type="Pfam" id="PF06985">
    <property type="entry name" value="HET"/>
    <property type="match status" value="1"/>
</dbReference>
<evidence type="ECO:0000313" key="3">
    <source>
        <dbReference type="Proteomes" id="UP000076584"/>
    </source>
</evidence>
<dbReference type="PANTHER" id="PTHR24148:SF73">
    <property type="entry name" value="HET DOMAIN PROTEIN (AFU_ORTHOLOGUE AFUA_8G01020)"/>
    <property type="match status" value="1"/>
</dbReference>
<dbReference type="EMBL" id="LFIW01002072">
    <property type="protein sequence ID" value="KZL79564.1"/>
    <property type="molecule type" value="Genomic_DNA"/>
</dbReference>
<dbReference type="InterPro" id="IPR010730">
    <property type="entry name" value="HET"/>
</dbReference>
<protein>
    <recommendedName>
        <fullName evidence="1">Heterokaryon incompatibility domain-containing protein</fullName>
    </recommendedName>
</protein>
<dbReference type="PANTHER" id="PTHR24148">
    <property type="entry name" value="ANKYRIN REPEAT DOMAIN-CONTAINING PROTEIN 39 HOMOLOG-RELATED"/>
    <property type="match status" value="1"/>
</dbReference>
<sequence length="616" mass="70019">MAEAIRPLYQPLDPAKSEIRVLEYVSFSGQPSLKLSVVSLNGNPPFTALSYVWEDASVTKPIILNGQEFQATKNLIWIDALCINQQDVAERNQQVQLIRQISSTAELVFSWLGPEDEDIGLAFDTVNLVDQAIDRVVGRRHINAVEPYHLISWMEGWPQLIWPDIGPANDWHSNRAWKSVSMLFKLSYWWRVWVVQEVVLAKSFVLLSGQYSLAWTSLCSLCGWFRRIQENRPELLNTDEWEQWGWQVMSWSHTLSATNPKDNLYGLLGLTNIPLIPDYSDGVSVSSVYVDYFNKWLSFCKRTECGKELALLSMAGLHMTMGNDHSTLIPDFPTWVPNYPHAWDKSNQTFETFTGEADEGVFGPDVPGALITENEHLIVSGIRVGEATTNLPRPTPFDTEHKLLRVFQKLSGERPSSAAGMTAQQAIFRAVFESGTQGESDIIHDQEVRVEIALAFVYHFVYIDREFVSEPLNRRVFELLGLDDSSDEAFNRTFSELFVPGHKIEGPWLTRLLEWNVEDGSSVEAHDRVKAGITDWDWRDRGMLEIERGEERHLGVSRREMVQPGDIVCVFKGFQVPVVLRKTENDECWSLVGTCWVAGMMNGEVKLKMDDGSARV</sequence>
<dbReference type="InterPro" id="IPR052895">
    <property type="entry name" value="HetReg/Transcr_Mod"/>
</dbReference>
<evidence type="ECO:0000259" key="1">
    <source>
        <dbReference type="Pfam" id="PF06985"/>
    </source>
</evidence>
<name>A0A161VQW6_COLIC</name>
<dbReference type="AlphaFoldDB" id="A0A161VQW6"/>
<comment type="caution">
    <text evidence="2">The sequence shown here is derived from an EMBL/GenBank/DDBJ whole genome shotgun (WGS) entry which is preliminary data.</text>
</comment>
<gene>
    <name evidence="2" type="ORF">CI238_07232</name>
</gene>
<dbReference type="Pfam" id="PF26639">
    <property type="entry name" value="Het-6_barrel"/>
    <property type="match status" value="1"/>
</dbReference>
<proteinExistence type="predicted"/>
<organism evidence="2 3">
    <name type="scientific">Colletotrichum incanum</name>
    <name type="common">Soybean anthracnose fungus</name>
    <dbReference type="NCBI Taxonomy" id="1573173"/>
    <lineage>
        <taxon>Eukaryota</taxon>
        <taxon>Fungi</taxon>
        <taxon>Dikarya</taxon>
        <taxon>Ascomycota</taxon>
        <taxon>Pezizomycotina</taxon>
        <taxon>Sordariomycetes</taxon>
        <taxon>Hypocreomycetidae</taxon>
        <taxon>Glomerellales</taxon>
        <taxon>Glomerellaceae</taxon>
        <taxon>Colletotrichum</taxon>
        <taxon>Colletotrichum spaethianum species complex</taxon>
    </lineage>
</organism>
<dbReference type="Proteomes" id="UP000076584">
    <property type="component" value="Unassembled WGS sequence"/>
</dbReference>